<name>A0A2P4X4M3_9STRA</name>
<gene>
    <name evidence="1" type="ORF">PHPALM_30638</name>
</gene>
<dbReference type="AlphaFoldDB" id="A0A2P4X4M3"/>
<evidence type="ECO:0000313" key="1">
    <source>
        <dbReference type="EMBL" id="POM60504.1"/>
    </source>
</evidence>
<dbReference type="OrthoDB" id="124021at2759"/>
<dbReference type="Proteomes" id="UP000237271">
    <property type="component" value="Unassembled WGS sequence"/>
</dbReference>
<accession>A0A2P4X4M3</accession>
<sequence length="106" mass="12530">MMDNQFGTHYDDAELVKQTENLLGKEVPLPNLSDQKGEYTRWKSEVTLRFPTFKQSAITYGEKRYDAALGYTNMKYHTWYNTRRVMAFTALSLDMNMRDLFKVDEL</sequence>
<reference evidence="1 2" key="1">
    <citation type="journal article" date="2017" name="Genome Biol. Evol.">
        <title>Phytophthora megakarya and P. palmivora, closely related causal agents of cacao black pod rot, underwent increases in genome sizes and gene numbers by different mechanisms.</title>
        <authorList>
            <person name="Ali S.S."/>
            <person name="Shao J."/>
            <person name="Lary D.J."/>
            <person name="Kronmiller B."/>
            <person name="Shen D."/>
            <person name="Strem M.D."/>
            <person name="Amoako-Attah I."/>
            <person name="Akrofi A.Y."/>
            <person name="Begoude B.A."/>
            <person name="Ten Hoopen G.M."/>
            <person name="Coulibaly K."/>
            <person name="Kebe B.I."/>
            <person name="Melnick R.L."/>
            <person name="Guiltinan M.J."/>
            <person name="Tyler B.M."/>
            <person name="Meinhardt L.W."/>
            <person name="Bailey B.A."/>
        </authorList>
    </citation>
    <scope>NUCLEOTIDE SEQUENCE [LARGE SCALE GENOMIC DNA]</scope>
    <source>
        <strain evidence="2">sbr112.9</strain>
    </source>
</reference>
<keyword evidence="2" id="KW-1185">Reference proteome</keyword>
<evidence type="ECO:0000313" key="2">
    <source>
        <dbReference type="Proteomes" id="UP000237271"/>
    </source>
</evidence>
<organism evidence="1 2">
    <name type="scientific">Phytophthora palmivora</name>
    <dbReference type="NCBI Taxonomy" id="4796"/>
    <lineage>
        <taxon>Eukaryota</taxon>
        <taxon>Sar</taxon>
        <taxon>Stramenopiles</taxon>
        <taxon>Oomycota</taxon>
        <taxon>Peronosporomycetes</taxon>
        <taxon>Peronosporales</taxon>
        <taxon>Peronosporaceae</taxon>
        <taxon>Phytophthora</taxon>
    </lineage>
</organism>
<comment type="caution">
    <text evidence="1">The sequence shown here is derived from an EMBL/GenBank/DDBJ whole genome shotgun (WGS) entry which is preliminary data.</text>
</comment>
<proteinExistence type="predicted"/>
<dbReference type="EMBL" id="NCKW01016860">
    <property type="protein sequence ID" value="POM60504.1"/>
    <property type="molecule type" value="Genomic_DNA"/>
</dbReference>
<protein>
    <submittedName>
        <fullName evidence="1">Uncharacterized protein</fullName>
    </submittedName>
</protein>